<comment type="similarity">
    <text evidence="2">Belongs to the metallo-dependent hydrolases superfamily. Adenosine and AMP deaminases family.</text>
</comment>
<dbReference type="EMBL" id="PKKM01000005">
    <property type="protein sequence ID" value="PKY64734.1"/>
    <property type="molecule type" value="Genomic_DNA"/>
</dbReference>
<dbReference type="InterPro" id="IPR032466">
    <property type="entry name" value="Metal_Hydrolase"/>
</dbReference>
<feature type="domain" description="Adenosine deaminase" evidence="6">
    <location>
        <begin position="119"/>
        <end position="178"/>
    </location>
</feature>
<dbReference type="InterPro" id="IPR001365">
    <property type="entry name" value="A_deaminase_dom"/>
</dbReference>
<evidence type="ECO:0000313" key="7">
    <source>
        <dbReference type="EMBL" id="PKY64734.1"/>
    </source>
</evidence>
<evidence type="ECO:0000256" key="2">
    <source>
        <dbReference type="ARBA" id="ARBA00006676"/>
    </source>
</evidence>
<comment type="cofactor">
    <cofactor evidence="1">
        <name>Zn(2+)</name>
        <dbReference type="ChEBI" id="CHEBI:29105"/>
    </cofactor>
</comment>
<evidence type="ECO:0000256" key="3">
    <source>
        <dbReference type="ARBA" id="ARBA00022723"/>
    </source>
</evidence>
<evidence type="ECO:0000313" key="8">
    <source>
        <dbReference type="EMBL" id="QGS11250.1"/>
    </source>
</evidence>
<sequence>MSTDVTRDFAFGLPKAELHLHLEGTLEPDLKLALARKNGVDIGQSTVEEVQATYQFNDLRPTPRAAFRLRRSFAATTAPSSRRASRAFRRPDPVFPVRCERAGCPRDAAGWLPYKDMFIGVGLDSDDPAYFGGYIADYYFALAERFGLDCSALARIARNSIEISWAPDQDKERLLAGLEAFEAGEGLVLPLTRGPRLAPCTGRVRRGEDFVIQ</sequence>
<keyword evidence="4" id="KW-0378">Hydrolase</keyword>
<name>A0A2I1I0T0_9ACTO</name>
<evidence type="ECO:0000313" key="9">
    <source>
        <dbReference type="Proteomes" id="UP000234198"/>
    </source>
</evidence>
<dbReference type="GO" id="GO:0043103">
    <property type="term" value="P:hypoxanthine salvage"/>
    <property type="evidence" value="ECO:0007669"/>
    <property type="project" value="TreeGrafter"/>
</dbReference>
<evidence type="ECO:0000256" key="1">
    <source>
        <dbReference type="ARBA" id="ARBA00001947"/>
    </source>
</evidence>
<dbReference type="Proteomes" id="UP000424490">
    <property type="component" value="Chromosome"/>
</dbReference>
<protein>
    <submittedName>
        <fullName evidence="7">Adenosine deaminase</fullName>
    </submittedName>
</protein>
<accession>A0A2I1I0T0</accession>
<reference evidence="8 10" key="2">
    <citation type="submission" date="2019-11" db="EMBL/GenBank/DDBJ databases">
        <title>FDA dAtabase for Regulatory Grade micrObial Sequences (FDA-ARGOS): Supporting development and validation of Infectious Disease Dx tests.</title>
        <authorList>
            <person name="Stonesifer R."/>
            <person name="Tallon L."/>
            <person name="Sadzewicz L."/>
            <person name="Vavikolanu K."/>
            <person name="Mehta A."/>
            <person name="Aluvathingal J."/>
            <person name="Nadendla S."/>
            <person name="Myers T."/>
            <person name="Yan Y."/>
            <person name="Sichtig H."/>
        </authorList>
    </citation>
    <scope>NUCLEOTIDE SEQUENCE [LARGE SCALE GENOMIC DNA]</scope>
    <source>
        <strain evidence="8 10">FDAARGOS_732</strain>
    </source>
</reference>
<organism evidence="7 9">
    <name type="scientific">Schaalia odontolytica</name>
    <dbReference type="NCBI Taxonomy" id="1660"/>
    <lineage>
        <taxon>Bacteria</taxon>
        <taxon>Bacillati</taxon>
        <taxon>Actinomycetota</taxon>
        <taxon>Actinomycetes</taxon>
        <taxon>Actinomycetales</taxon>
        <taxon>Actinomycetaceae</taxon>
        <taxon>Schaalia</taxon>
    </lineage>
</organism>
<dbReference type="AlphaFoldDB" id="A0A2I1I0T0"/>
<evidence type="ECO:0000256" key="5">
    <source>
        <dbReference type="ARBA" id="ARBA00022833"/>
    </source>
</evidence>
<evidence type="ECO:0000256" key="4">
    <source>
        <dbReference type="ARBA" id="ARBA00022801"/>
    </source>
</evidence>
<dbReference type="EMBL" id="CP046315">
    <property type="protein sequence ID" value="QGS11250.1"/>
    <property type="molecule type" value="Genomic_DNA"/>
</dbReference>
<dbReference type="PANTHER" id="PTHR43114:SF6">
    <property type="entry name" value="ADENINE DEAMINASE"/>
    <property type="match status" value="1"/>
</dbReference>
<dbReference type="InterPro" id="IPR006330">
    <property type="entry name" value="Ado/ade_deaminase"/>
</dbReference>
<dbReference type="PANTHER" id="PTHR43114">
    <property type="entry name" value="ADENINE DEAMINASE"/>
    <property type="match status" value="1"/>
</dbReference>
<feature type="domain" description="Adenosine deaminase" evidence="6">
    <location>
        <begin position="14"/>
        <end position="56"/>
    </location>
</feature>
<dbReference type="GO" id="GO:0000034">
    <property type="term" value="F:adenine deaminase activity"/>
    <property type="evidence" value="ECO:0007669"/>
    <property type="project" value="TreeGrafter"/>
</dbReference>
<dbReference type="SUPFAM" id="SSF51556">
    <property type="entry name" value="Metallo-dependent hydrolases"/>
    <property type="match status" value="2"/>
</dbReference>
<evidence type="ECO:0000259" key="6">
    <source>
        <dbReference type="Pfam" id="PF00962"/>
    </source>
</evidence>
<reference evidence="7 9" key="1">
    <citation type="submission" date="2017-12" db="EMBL/GenBank/DDBJ databases">
        <title>Phylogenetic diversity of female urinary microbiome.</title>
        <authorList>
            <person name="Thomas-White K."/>
            <person name="Wolfe A.J."/>
        </authorList>
    </citation>
    <scope>NUCLEOTIDE SEQUENCE [LARGE SCALE GENOMIC DNA]</scope>
    <source>
        <strain evidence="7 9">UMB0018</strain>
    </source>
</reference>
<gene>
    <name evidence="7" type="ORF">CYJ22_04940</name>
    <name evidence="8" type="ORF">FOC40_07450</name>
</gene>
<dbReference type="Gene3D" id="3.20.20.140">
    <property type="entry name" value="Metal-dependent hydrolases"/>
    <property type="match status" value="2"/>
</dbReference>
<evidence type="ECO:0000313" key="10">
    <source>
        <dbReference type="Proteomes" id="UP000424490"/>
    </source>
</evidence>
<dbReference type="GO" id="GO:0046872">
    <property type="term" value="F:metal ion binding"/>
    <property type="evidence" value="ECO:0007669"/>
    <property type="project" value="UniProtKB-KW"/>
</dbReference>
<keyword evidence="3" id="KW-0479">Metal-binding</keyword>
<dbReference type="GO" id="GO:0006146">
    <property type="term" value="P:adenine catabolic process"/>
    <property type="evidence" value="ECO:0007669"/>
    <property type="project" value="TreeGrafter"/>
</dbReference>
<dbReference type="Proteomes" id="UP000234198">
    <property type="component" value="Unassembled WGS sequence"/>
</dbReference>
<keyword evidence="5" id="KW-0862">Zinc</keyword>
<proteinExistence type="inferred from homology"/>
<dbReference type="GO" id="GO:0005829">
    <property type="term" value="C:cytosol"/>
    <property type="evidence" value="ECO:0007669"/>
    <property type="project" value="TreeGrafter"/>
</dbReference>
<dbReference type="Pfam" id="PF00962">
    <property type="entry name" value="A_deaminase"/>
    <property type="match status" value="2"/>
</dbReference>